<protein>
    <submittedName>
        <fullName evidence="1">Uncharacterized protein</fullName>
    </submittedName>
</protein>
<dbReference type="Proteomes" id="UP001377168">
    <property type="component" value="Unassembled WGS sequence"/>
</dbReference>
<proteinExistence type="predicted"/>
<evidence type="ECO:0000313" key="2">
    <source>
        <dbReference type="Proteomes" id="UP001377168"/>
    </source>
</evidence>
<dbReference type="EMBL" id="JBBKAJ010000002">
    <property type="protein sequence ID" value="MEJ8632006.1"/>
    <property type="molecule type" value="Genomic_DNA"/>
</dbReference>
<name>A0ACC6PKU9_9ACTN</name>
<reference evidence="1" key="1">
    <citation type="submission" date="2024-03" db="EMBL/GenBank/DDBJ databases">
        <title>Novel Streptomyces species of biotechnological and ecological value are a feature of Machair soil.</title>
        <authorList>
            <person name="Prole J.R."/>
            <person name="Goodfellow M."/>
            <person name="Allenby N."/>
            <person name="Ward A.C."/>
        </authorList>
    </citation>
    <scope>NUCLEOTIDE SEQUENCE</scope>
    <source>
        <strain evidence="1">MS2.AVA.5</strain>
    </source>
</reference>
<gene>
    <name evidence="1" type="ORF">WKI67_00620</name>
</gene>
<sequence>MRDINRTPDTGSDDQNSEKTSRSEALRTWWNDAWTDGGVLHGMWDDVRTAPNDGWHGMAHWIKAVLGAAGVAFVILLLHSAASVLLGTLHDILTATPDMQVGTDTSTGVWATIDQPVRSYITSHTTGLPISASTVYTLWQATGFLALVGGFITRNSGLRLTWLGFGAATVAMIWTATPDTSRTIAAGIAALAWMLLSAFALRGLRLRRPSITHVTTTGPAIRPEIHIPAQATPADTKPIKPYRT</sequence>
<comment type="caution">
    <text evidence="1">The sequence shown here is derived from an EMBL/GenBank/DDBJ whole genome shotgun (WGS) entry which is preliminary data.</text>
</comment>
<accession>A0ACC6PKU9</accession>
<evidence type="ECO:0000313" key="1">
    <source>
        <dbReference type="EMBL" id="MEJ8632006.1"/>
    </source>
</evidence>
<organism evidence="1 2">
    <name type="scientific">Streptomyces achmelvichensis</name>
    <dbReference type="NCBI Taxonomy" id="3134111"/>
    <lineage>
        <taxon>Bacteria</taxon>
        <taxon>Bacillati</taxon>
        <taxon>Actinomycetota</taxon>
        <taxon>Actinomycetes</taxon>
        <taxon>Kitasatosporales</taxon>
        <taxon>Streptomycetaceae</taxon>
        <taxon>Streptomyces</taxon>
    </lineage>
</organism>
<keyword evidence="2" id="KW-1185">Reference proteome</keyword>